<keyword evidence="1" id="KW-0472">Membrane</keyword>
<gene>
    <name evidence="2" type="ORF">C7452_0051</name>
</gene>
<protein>
    <submittedName>
        <fullName evidence="2">Uncharacterized protein</fullName>
    </submittedName>
</protein>
<keyword evidence="1" id="KW-0812">Transmembrane</keyword>
<organism evidence="2 3">
    <name type="scientific">Methanothermobacter defluvii</name>
    <dbReference type="NCBI Taxonomy" id="49339"/>
    <lineage>
        <taxon>Archaea</taxon>
        <taxon>Methanobacteriati</taxon>
        <taxon>Methanobacteriota</taxon>
        <taxon>Methanomada group</taxon>
        <taxon>Methanobacteria</taxon>
        <taxon>Methanobacteriales</taxon>
        <taxon>Methanobacteriaceae</taxon>
        <taxon>Methanothermobacter</taxon>
    </lineage>
</organism>
<sequence>MDISEKHEKIIMLLLSVVFFGIFLYIEFNFFQYSELRLLMFMLIVLILYGYARLQSIYDTPARRLKLLFYTIVLALLFYIVILTRQPALLRNTMTIVTIAALILLAFDKKEKVK</sequence>
<dbReference type="EMBL" id="QREL01000001">
    <property type="protein sequence ID" value="REE28063.1"/>
    <property type="molecule type" value="Genomic_DNA"/>
</dbReference>
<feature type="transmembrane region" description="Helical" evidence="1">
    <location>
        <begin position="12"/>
        <end position="30"/>
    </location>
</feature>
<evidence type="ECO:0000256" key="1">
    <source>
        <dbReference type="SAM" id="Phobius"/>
    </source>
</evidence>
<dbReference type="Proteomes" id="UP000256864">
    <property type="component" value="Unassembled WGS sequence"/>
</dbReference>
<evidence type="ECO:0000313" key="2">
    <source>
        <dbReference type="EMBL" id="REE28063.1"/>
    </source>
</evidence>
<dbReference type="GeneID" id="24854449"/>
<keyword evidence="1" id="KW-1133">Transmembrane helix</keyword>
<feature type="transmembrane region" description="Helical" evidence="1">
    <location>
        <begin position="88"/>
        <end position="107"/>
    </location>
</feature>
<dbReference type="RefSeq" id="WP_048175865.1">
    <property type="nucleotide sequence ID" value="NZ_QREL01000001.1"/>
</dbReference>
<comment type="caution">
    <text evidence="2">The sequence shown here is derived from an EMBL/GenBank/DDBJ whole genome shotgun (WGS) entry which is preliminary data.</text>
</comment>
<evidence type="ECO:0000313" key="3">
    <source>
        <dbReference type="Proteomes" id="UP000256864"/>
    </source>
</evidence>
<feature type="transmembrane region" description="Helical" evidence="1">
    <location>
        <begin position="64"/>
        <end position="82"/>
    </location>
</feature>
<accession>A0A371NC34</accession>
<proteinExistence type="predicted"/>
<dbReference type="AlphaFoldDB" id="A0A371NC34"/>
<feature type="transmembrane region" description="Helical" evidence="1">
    <location>
        <begin position="36"/>
        <end position="52"/>
    </location>
</feature>
<reference evidence="2 3" key="1">
    <citation type="submission" date="2018-07" db="EMBL/GenBank/DDBJ databases">
        <title>Genomic Encyclopedia of Type Strains, Phase IV (KMG-IV): sequencing the most valuable type-strain genomes for metagenomic binning, comparative biology and taxonomic classification.</title>
        <authorList>
            <person name="Goeker M."/>
        </authorList>
    </citation>
    <scope>NUCLEOTIDE SEQUENCE [LARGE SCALE GENOMIC DNA]</scope>
    <source>
        <strain evidence="2 3">DSM 7466</strain>
    </source>
</reference>
<keyword evidence="3" id="KW-1185">Reference proteome</keyword>
<name>A0A371NC34_9EURY</name>